<feature type="signal peptide" evidence="5">
    <location>
        <begin position="1"/>
        <end position="25"/>
    </location>
</feature>
<dbReference type="InterPro" id="IPR028082">
    <property type="entry name" value="Peripla_BP_I"/>
</dbReference>
<sequence>MVYSGLKFSILFNVIFIVWFSPLDSMVCNLLCGYKEAHGSETKVDMSRTYSARPGQNVCHVVVLIPFNNVSELSCQTLIPTLKIAEESLSRRRISESFSLCFHLADTKCDEQAGPIEAFNYYRLRTVHVFLGPLCDMIIAPIARYSSSWGIPVVSPGGLSHSFHDKEKNNFHSLIRLSANYDTAAKFLMMVLGRFGYKRMALFYTMESYGIQKMYLLSSAIAEESKRQVNVTQDQNQYIHIQNVSQYLIKVMCAGEYLYIYFTHTYIHTLKHIHTECILHFSQSGVDSFLKFTSSNCGRWACQPRP</sequence>
<keyword evidence="3" id="KW-1133">Transmembrane helix</keyword>
<dbReference type="OrthoDB" id="1890790at2759"/>
<keyword evidence="5" id="KW-0732">Signal</keyword>
<dbReference type="GO" id="GO:0007165">
    <property type="term" value="P:signal transduction"/>
    <property type="evidence" value="ECO:0007669"/>
    <property type="project" value="TreeGrafter"/>
</dbReference>
<dbReference type="GO" id="GO:0038023">
    <property type="term" value="F:signaling receptor activity"/>
    <property type="evidence" value="ECO:0007669"/>
    <property type="project" value="TreeGrafter"/>
</dbReference>
<evidence type="ECO:0000256" key="1">
    <source>
        <dbReference type="ARBA" id="ARBA00004370"/>
    </source>
</evidence>
<dbReference type="PANTHER" id="PTHR44755">
    <property type="entry name" value="NATRIURETIC PEPTIDE RECEPTOR 3-RELATED"/>
    <property type="match status" value="1"/>
</dbReference>
<evidence type="ECO:0000256" key="2">
    <source>
        <dbReference type="ARBA" id="ARBA00022692"/>
    </source>
</evidence>
<dbReference type="InterPro" id="IPR001828">
    <property type="entry name" value="ANF_lig-bd_rcpt"/>
</dbReference>
<proteinExistence type="predicted"/>
<feature type="chain" id="PRO_5040793567" evidence="5">
    <location>
        <begin position="26"/>
        <end position="306"/>
    </location>
</feature>
<dbReference type="Proteomes" id="UP001165740">
    <property type="component" value="Chromosome 18"/>
</dbReference>
<dbReference type="OMA" id="HIHTECI"/>
<dbReference type="Pfam" id="PF01094">
    <property type="entry name" value="ANF_receptor"/>
    <property type="match status" value="1"/>
</dbReference>
<comment type="subcellular location">
    <subcellularLocation>
        <location evidence="1">Membrane</location>
    </subcellularLocation>
</comment>
<evidence type="ECO:0000259" key="6">
    <source>
        <dbReference type="Pfam" id="PF01094"/>
    </source>
</evidence>
<dbReference type="PANTHER" id="PTHR44755:SF11">
    <property type="entry name" value="ATRIAL NATRIURETIC PEPTIDE RECEPTOR 3 ISOFORM X1"/>
    <property type="match status" value="1"/>
</dbReference>
<evidence type="ECO:0000256" key="5">
    <source>
        <dbReference type="SAM" id="SignalP"/>
    </source>
</evidence>
<feature type="domain" description="Receptor ligand binding region" evidence="6">
    <location>
        <begin position="83"/>
        <end position="250"/>
    </location>
</feature>
<dbReference type="Gene3D" id="3.40.50.2300">
    <property type="match status" value="1"/>
</dbReference>
<name>A0A9W2ZDB9_BIOGL</name>
<protein>
    <submittedName>
        <fullName evidence="8">Atrial natriuretic peptide receptor 3-like</fullName>
    </submittedName>
</protein>
<gene>
    <name evidence="8" type="primary">LOC106079805</name>
</gene>
<evidence type="ECO:0000256" key="4">
    <source>
        <dbReference type="ARBA" id="ARBA00023136"/>
    </source>
</evidence>
<accession>A0A9W2ZDB9</accession>
<dbReference type="SUPFAM" id="SSF53822">
    <property type="entry name" value="Periplasmic binding protein-like I"/>
    <property type="match status" value="1"/>
</dbReference>
<dbReference type="GeneID" id="106079805"/>
<dbReference type="GO" id="GO:0017046">
    <property type="term" value="F:peptide hormone binding"/>
    <property type="evidence" value="ECO:0007669"/>
    <property type="project" value="TreeGrafter"/>
</dbReference>
<evidence type="ECO:0000313" key="7">
    <source>
        <dbReference type="Proteomes" id="UP001165740"/>
    </source>
</evidence>
<keyword evidence="4" id="KW-0472">Membrane</keyword>
<evidence type="ECO:0000313" key="8">
    <source>
        <dbReference type="RefSeq" id="XP_055872948.1"/>
    </source>
</evidence>
<keyword evidence="7" id="KW-1185">Reference proteome</keyword>
<keyword evidence="2" id="KW-0812">Transmembrane</keyword>
<organism evidence="7 8">
    <name type="scientific">Biomphalaria glabrata</name>
    <name type="common">Bloodfluke planorb</name>
    <name type="synonym">Freshwater snail</name>
    <dbReference type="NCBI Taxonomy" id="6526"/>
    <lineage>
        <taxon>Eukaryota</taxon>
        <taxon>Metazoa</taxon>
        <taxon>Spiralia</taxon>
        <taxon>Lophotrochozoa</taxon>
        <taxon>Mollusca</taxon>
        <taxon>Gastropoda</taxon>
        <taxon>Heterobranchia</taxon>
        <taxon>Euthyneura</taxon>
        <taxon>Panpulmonata</taxon>
        <taxon>Hygrophila</taxon>
        <taxon>Lymnaeoidea</taxon>
        <taxon>Planorbidae</taxon>
        <taxon>Biomphalaria</taxon>
    </lineage>
</organism>
<evidence type="ECO:0000256" key="3">
    <source>
        <dbReference type="ARBA" id="ARBA00022989"/>
    </source>
</evidence>
<dbReference type="InterPro" id="IPR052612">
    <property type="entry name" value="ANP_Clearance_Receptor"/>
</dbReference>
<dbReference type="RefSeq" id="XP_055872948.1">
    <property type="nucleotide sequence ID" value="XM_056016973.1"/>
</dbReference>
<reference evidence="8" key="1">
    <citation type="submission" date="2025-08" db="UniProtKB">
        <authorList>
            <consortium name="RefSeq"/>
        </authorList>
    </citation>
    <scope>IDENTIFICATION</scope>
</reference>
<dbReference type="GO" id="GO:0016020">
    <property type="term" value="C:membrane"/>
    <property type="evidence" value="ECO:0007669"/>
    <property type="project" value="UniProtKB-SubCell"/>
</dbReference>
<dbReference type="AlphaFoldDB" id="A0A9W2ZDB9"/>